<organism evidence="1 2">
    <name type="scientific">Pseudomonas aeruginosa</name>
    <dbReference type="NCBI Taxonomy" id="287"/>
    <lineage>
        <taxon>Bacteria</taxon>
        <taxon>Pseudomonadati</taxon>
        <taxon>Pseudomonadota</taxon>
        <taxon>Gammaproteobacteria</taxon>
        <taxon>Pseudomonadales</taxon>
        <taxon>Pseudomonadaceae</taxon>
        <taxon>Pseudomonas</taxon>
    </lineage>
</organism>
<reference evidence="1 2" key="1">
    <citation type="submission" date="2018-07" db="EMBL/GenBank/DDBJ databases">
        <title>Mechanisms of high-level aminoglycoside resistance among Gram-negative pathogens in Brazil.</title>
        <authorList>
            <person name="Ballaben A.S."/>
            <person name="Darini A.L.C."/>
            <person name="Doi Y."/>
        </authorList>
    </citation>
    <scope>NUCLEOTIDE SEQUENCE [LARGE SCALE GENOMIC DNA]</scope>
    <source>
        <strain evidence="1 2">B2-305</strain>
    </source>
</reference>
<dbReference type="EMBL" id="QORE01002832">
    <property type="protein sequence ID" value="RCI69676.1"/>
    <property type="molecule type" value="Genomic_DNA"/>
</dbReference>
<dbReference type="Proteomes" id="UP000253594">
    <property type="component" value="Unassembled WGS sequence"/>
</dbReference>
<proteinExistence type="predicted"/>
<evidence type="ECO:0000313" key="1">
    <source>
        <dbReference type="EMBL" id="RCI69676.1"/>
    </source>
</evidence>
<accession>A0A367LWT8</accession>
<sequence>MIREILKMGDERLLRIAQPVTSEMFGSE</sequence>
<gene>
    <name evidence="1" type="ORF">DT376_38690</name>
</gene>
<protein>
    <submittedName>
        <fullName evidence="1">Peptide deformylase</fullName>
    </submittedName>
</protein>
<feature type="non-terminal residue" evidence="1">
    <location>
        <position position="28"/>
    </location>
</feature>
<name>A0A367LWT8_PSEAI</name>
<comment type="caution">
    <text evidence="1">The sequence shown here is derived from an EMBL/GenBank/DDBJ whole genome shotgun (WGS) entry which is preliminary data.</text>
</comment>
<dbReference type="AlphaFoldDB" id="A0A367LWT8"/>
<evidence type="ECO:0000313" key="2">
    <source>
        <dbReference type="Proteomes" id="UP000253594"/>
    </source>
</evidence>